<dbReference type="InterPro" id="IPR002931">
    <property type="entry name" value="Transglutaminase-like"/>
</dbReference>
<sequence>MMQRYREQTRFSDPGEFGDLLDDLPEDLPALMAAVRNLVVHYRCAGLTFTGDRLAEIDSRWVTRILQLDQSRFPGPLTAPRPQAERVVGCCRDYAILTVSTLRRRGVPARTRVGFAPYFAEDWNYDHVVAEYWNGTRWVMADAELDPADVPFDPADVPQFITAAQAWTAHRRGLIDADRYGVDPHLPFRGHQYLLDAVLLEVAHRNGDEVLLWDQWGAITDRTADSLAELLLSADRGDAGAERALTERYRTDPNLQLDGRVHCMSPSGFDGWVKV</sequence>
<evidence type="ECO:0000313" key="2">
    <source>
        <dbReference type="EMBL" id="GAA2383827.1"/>
    </source>
</evidence>
<dbReference type="InterPro" id="IPR038765">
    <property type="entry name" value="Papain-like_cys_pep_sf"/>
</dbReference>
<reference evidence="2 3" key="1">
    <citation type="journal article" date="2019" name="Int. J. Syst. Evol. Microbiol.">
        <title>The Global Catalogue of Microorganisms (GCM) 10K type strain sequencing project: providing services to taxonomists for standard genome sequencing and annotation.</title>
        <authorList>
            <consortium name="The Broad Institute Genomics Platform"/>
            <consortium name="The Broad Institute Genome Sequencing Center for Infectious Disease"/>
            <person name="Wu L."/>
            <person name="Ma J."/>
        </authorList>
    </citation>
    <scope>NUCLEOTIDE SEQUENCE [LARGE SCALE GENOMIC DNA]</scope>
    <source>
        <strain evidence="2 3">JCM 3272</strain>
    </source>
</reference>
<dbReference type="Proteomes" id="UP001501444">
    <property type="component" value="Unassembled WGS sequence"/>
</dbReference>
<name>A0ABN3HNN0_9ACTN</name>
<protein>
    <submittedName>
        <fullName evidence="2">Transglutaminase-like domain-containing protein</fullName>
    </submittedName>
</protein>
<dbReference type="Pfam" id="PF01841">
    <property type="entry name" value="Transglut_core"/>
    <property type="match status" value="1"/>
</dbReference>
<dbReference type="SUPFAM" id="SSF54001">
    <property type="entry name" value="Cysteine proteinases"/>
    <property type="match status" value="1"/>
</dbReference>
<keyword evidence="3" id="KW-1185">Reference proteome</keyword>
<gene>
    <name evidence="2" type="ORF">GCM10010170_092900</name>
</gene>
<dbReference type="EMBL" id="BAAARV010000094">
    <property type="protein sequence ID" value="GAA2383827.1"/>
    <property type="molecule type" value="Genomic_DNA"/>
</dbReference>
<evidence type="ECO:0000313" key="3">
    <source>
        <dbReference type="Proteomes" id="UP001501444"/>
    </source>
</evidence>
<dbReference type="Gene3D" id="3.10.620.30">
    <property type="match status" value="1"/>
</dbReference>
<feature type="domain" description="Transglutaminase-like" evidence="1">
    <location>
        <begin position="73"/>
        <end position="143"/>
    </location>
</feature>
<accession>A0ABN3HNN0</accession>
<proteinExistence type="predicted"/>
<evidence type="ECO:0000259" key="1">
    <source>
        <dbReference type="Pfam" id="PF01841"/>
    </source>
</evidence>
<comment type="caution">
    <text evidence="2">The sequence shown here is derived from an EMBL/GenBank/DDBJ whole genome shotgun (WGS) entry which is preliminary data.</text>
</comment>
<dbReference type="RefSeq" id="WP_344619105.1">
    <property type="nucleotide sequence ID" value="NZ_BAAARV010000094.1"/>
</dbReference>
<organism evidence="2 3">
    <name type="scientific">Dactylosporangium salmoneum</name>
    <dbReference type="NCBI Taxonomy" id="53361"/>
    <lineage>
        <taxon>Bacteria</taxon>
        <taxon>Bacillati</taxon>
        <taxon>Actinomycetota</taxon>
        <taxon>Actinomycetes</taxon>
        <taxon>Micromonosporales</taxon>
        <taxon>Micromonosporaceae</taxon>
        <taxon>Dactylosporangium</taxon>
    </lineage>
</organism>